<feature type="domain" description="SUI1" evidence="12">
    <location>
        <begin position="442"/>
        <end position="515"/>
    </location>
</feature>
<evidence type="ECO:0000256" key="6">
    <source>
        <dbReference type="ARBA" id="ARBA00022553"/>
    </source>
</evidence>
<dbReference type="InterPro" id="IPR048247">
    <property type="entry name" value="eIF2D_N"/>
</dbReference>
<dbReference type="InterPro" id="IPR036877">
    <property type="entry name" value="SUI1_dom_sf"/>
</dbReference>
<dbReference type="RefSeq" id="XP_032322948.1">
    <property type="nucleotide sequence ID" value="XM_032467057.1"/>
</dbReference>
<dbReference type="AlphaFoldDB" id="A0A8B8RYC4"/>
<dbReference type="CTD" id="1939"/>
<dbReference type="CDD" id="cd11608">
    <property type="entry name" value="eIF2D_C"/>
    <property type="match status" value="1"/>
</dbReference>
<evidence type="ECO:0000256" key="3">
    <source>
        <dbReference type="ARBA" id="ARBA00013816"/>
    </source>
</evidence>
<dbReference type="PROSITE" id="PS51925">
    <property type="entry name" value="SWIB_MDM2"/>
    <property type="match status" value="1"/>
</dbReference>
<organism evidence="14 15">
    <name type="scientific">Camelus ferus</name>
    <name type="common">Wild bactrian camel</name>
    <name type="synonym">Camelus bactrianus ferus</name>
    <dbReference type="NCBI Taxonomy" id="419612"/>
    <lineage>
        <taxon>Eukaryota</taxon>
        <taxon>Metazoa</taxon>
        <taxon>Chordata</taxon>
        <taxon>Craniata</taxon>
        <taxon>Vertebrata</taxon>
        <taxon>Euteleostomi</taxon>
        <taxon>Mammalia</taxon>
        <taxon>Eutheria</taxon>
        <taxon>Laurasiatheria</taxon>
        <taxon>Artiodactyla</taxon>
        <taxon>Tylopoda</taxon>
        <taxon>Camelidae</taxon>
        <taxon>Camelus</taxon>
    </lineage>
</organism>
<name>A0A8B8RYC4_CAMFR</name>
<dbReference type="InterPro" id="IPR039757">
    <property type="entry name" value="EIF2D"/>
</dbReference>
<dbReference type="PANTHER" id="PTHR12217">
    <property type="entry name" value="EUKARYOTIC TRANSLATION INITIATION FACTOR 2D"/>
    <property type="match status" value="1"/>
</dbReference>
<evidence type="ECO:0000256" key="8">
    <source>
        <dbReference type="ARBA" id="ARBA00022990"/>
    </source>
</evidence>
<feature type="domain" description="DM2" evidence="13">
    <location>
        <begin position="329"/>
        <end position="418"/>
    </location>
</feature>
<dbReference type="GeneID" id="102518602"/>
<evidence type="ECO:0000256" key="2">
    <source>
        <dbReference type="ARBA" id="ARBA00010359"/>
    </source>
</evidence>
<dbReference type="SMART" id="SM00359">
    <property type="entry name" value="PUA"/>
    <property type="match status" value="1"/>
</dbReference>
<dbReference type="Pfam" id="PF17832">
    <property type="entry name" value="Pre-PUA"/>
    <property type="match status" value="1"/>
</dbReference>
<protein>
    <recommendedName>
        <fullName evidence="3">Eukaryotic translation initiation factor 2D</fullName>
    </recommendedName>
    <alternativeName>
        <fullName evidence="10">Ligatin</fullName>
    </alternativeName>
</protein>
<dbReference type="GO" id="GO:0001731">
    <property type="term" value="P:formation of translation preinitiation complex"/>
    <property type="evidence" value="ECO:0007669"/>
    <property type="project" value="InterPro"/>
</dbReference>
<keyword evidence="4" id="KW-0963">Cytoplasm</keyword>
<dbReference type="InterPro" id="IPR015947">
    <property type="entry name" value="PUA-like_sf"/>
</dbReference>
<evidence type="ECO:0000259" key="12">
    <source>
        <dbReference type="PROSITE" id="PS50296"/>
    </source>
</evidence>
<dbReference type="InterPro" id="IPR001950">
    <property type="entry name" value="SUI1"/>
</dbReference>
<keyword evidence="14" id="KW-1185">Reference proteome</keyword>
<dbReference type="CDD" id="cd21156">
    <property type="entry name" value="PUA_eIF2d-like"/>
    <property type="match status" value="1"/>
</dbReference>
<accession>A0A8B8RYC4</accession>
<dbReference type="InterPro" id="IPR036885">
    <property type="entry name" value="SWIB_MDM2_dom_sf"/>
</dbReference>
<evidence type="ECO:0000313" key="15">
    <source>
        <dbReference type="RefSeq" id="XP_032322948.1"/>
    </source>
</evidence>
<comment type="subcellular location">
    <subcellularLocation>
        <location evidence="1">Cytoplasm</location>
    </subcellularLocation>
</comment>
<dbReference type="SUPFAM" id="SSF88697">
    <property type="entry name" value="PUA domain-like"/>
    <property type="match status" value="1"/>
</dbReference>
<reference evidence="15" key="1">
    <citation type="submission" date="2025-08" db="UniProtKB">
        <authorList>
            <consortium name="RefSeq"/>
        </authorList>
    </citation>
    <scope>IDENTIFICATION</scope>
    <source>
        <tissue evidence="15">Ear skin</tissue>
    </source>
</reference>
<dbReference type="InterPro" id="IPR058886">
    <property type="entry name" value="SWIB_eIF2D"/>
</dbReference>
<evidence type="ECO:0000256" key="4">
    <source>
        <dbReference type="ARBA" id="ARBA00022490"/>
    </source>
</evidence>
<dbReference type="PROSITE" id="PS50890">
    <property type="entry name" value="PUA"/>
    <property type="match status" value="1"/>
</dbReference>
<evidence type="ECO:0000256" key="1">
    <source>
        <dbReference type="ARBA" id="ARBA00004496"/>
    </source>
</evidence>
<keyword evidence="5 15" id="KW-0396">Initiation factor</keyword>
<dbReference type="InterPro" id="IPR003121">
    <property type="entry name" value="SWIB_MDM2_domain"/>
</dbReference>
<dbReference type="FunFam" id="3.30.780.10:FF:000007">
    <property type="entry name" value="Putative eukaryotic translation initiation factor 2d"/>
    <property type="match status" value="1"/>
</dbReference>
<gene>
    <name evidence="15" type="primary">EIF2D</name>
</gene>
<dbReference type="Pfam" id="PF01253">
    <property type="entry name" value="SUI1"/>
    <property type="match status" value="1"/>
</dbReference>
<evidence type="ECO:0000256" key="9">
    <source>
        <dbReference type="ARBA" id="ARBA00025522"/>
    </source>
</evidence>
<evidence type="ECO:0000256" key="11">
    <source>
        <dbReference type="SAM" id="MobiDB-lite"/>
    </source>
</evidence>
<proteinExistence type="inferred from homology"/>
<dbReference type="NCBIfam" id="TIGR00451">
    <property type="entry name" value="unchar_dom_2"/>
    <property type="match status" value="1"/>
</dbReference>
<feature type="region of interest" description="Disordered" evidence="11">
    <location>
        <begin position="178"/>
        <end position="210"/>
    </location>
</feature>
<dbReference type="InterPro" id="IPR041366">
    <property type="entry name" value="Pre-PUA"/>
</dbReference>
<dbReference type="SUPFAM" id="SSF47592">
    <property type="entry name" value="SWIB/MDM2 domain"/>
    <property type="match status" value="1"/>
</dbReference>
<evidence type="ECO:0000256" key="7">
    <source>
        <dbReference type="ARBA" id="ARBA00022917"/>
    </source>
</evidence>
<dbReference type="InterPro" id="IPR048248">
    <property type="entry name" value="PUA_eIF2d-like"/>
</dbReference>
<feature type="region of interest" description="Disordered" evidence="11">
    <location>
        <begin position="222"/>
        <end position="259"/>
    </location>
</feature>
<keyword evidence="7" id="KW-0648">Protein biosynthesis</keyword>
<dbReference type="InterPro" id="IPR039759">
    <property type="entry name" value="eIF2D_SUI1"/>
</dbReference>
<dbReference type="Pfam" id="PF25304">
    <property type="entry name" value="WHD_eIF2D"/>
    <property type="match status" value="1"/>
</dbReference>
<dbReference type="PROSITE" id="PS50296">
    <property type="entry name" value="SUI1"/>
    <property type="match status" value="1"/>
</dbReference>
<dbReference type="GO" id="GO:0005737">
    <property type="term" value="C:cytoplasm"/>
    <property type="evidence" value="ECO:0007669"/>
    <property type="project" value="UniProtKB-SubCell"/>
</dbReference>
<dbReference type="InterPro" id="IPR004521">
    <property type="entry name" value="Uncharacterised_CHP00451"/>
</dbReference>
<evidence type="ECO:0000256" key="10">
    <source>
        <dbReference type="ARBA" id="ARBA00030186"/>
    </source>
</evidence>
<keyword evidence="8" id="KW-0007">Acetylation</keyword>
<dbReference type="FunFam" id="3.10.400.20:FF:000002">
    <property type="entry name" value="Eukaryotic translation initiation factor 2D"/>
    <property type="match status" value="1"/>
</dbReference>
<dbReference type="PANTHER" id="PTHR12217:SF4">
    <property type="entry name" value="EUKARYOTIC TRANSLATION INITIATION FACTOR 2D"/>
    <property type="match status" value="1"/>
</dbReference>
<dbReference type="CDD" id="cd11610">
    <property type="entry name" value="eIF2D_N"/>
    <property type="match status" value="1"/>
</dbReference>
<dbReference type="GO" id="GO:0003743">
    <property type="term" value="F:translation initiation factor activity"/>
    <property type="evidence" value="ECO:0007669"/>
    <property type="project" value="UniProtKB-KW"/>
</dbReference>
<evidence type="ECO:0000313" key="14">
    <source>
        <dbReference type="Proteomes" id="UP000694856"/>
    </source>
</evidence>
<dbReference type="InterPro" id="IPR057429">
    <property type="entry name" value="WH_eIF2D"/>
</dbReference>
<keyword evidence="6" id="KW-0597">Phosphoprotein</keyword>
<dbReference type="SUPFAM" id="SSF55159">
    <property type="entry name" value="eIF1-like"/>
    <property type="match status" value="1"/>
</dbReference>
<comment type="function">
    <text evidence="9">Translation initiation factor that is able to deliver tRNA to the P-site of the eukaryotic ribosome in a GTP-independent manner. The binding of Met-tRNA(I) occurs after the AUG codon finds its position in the P-site of 40S ribosomes, the situation that takes place during initiation complex formation on some specific RNAs. Its activity in tRNA binding with 40S subunits does not require the presence of the aminoacyl moiety. Possesses the unique ability to deliver non-Met (elongator) tRNAs into the P-site of the 40S subunit. In addition to its role in initiation, can promote release of deacylated tRNA and mRNA from recycled 40S subunits following ABCE1-mediated dissociation of post-termination ribosomal complexes into subunits.</text>
</comment>
<dbReference type="Proteomes" id="UP000694856">
    <property type="component" value="Chromosome 23"/>
</dbReference>
<dbReference type="Pfam" id="PF26292">
    <property type="entry name" value="PUA_elF2D"/>
    <property type="match status" value="1"/>
</dbReference>
<dbReference type="GO" id="GO:0003723">
    <property type="term" value="F:RNA binding"/>
    <property type="evidence" value="ECO:0007669"/>
    <property type="project" value="InterPro"/>
</dbReference>
<evidence type="ECO:0000256" key="5">
    <source>
        <dbReference type="ARBA" id="ARBA00022540"/>
    </source>
</evidence>
<evidence type="ECO:0000259" key="13">
    <source>
        <dbReference type="PROSITE" id="PS51925"/>
    </source>
</evidence>
<comment type="similarity">
    <text evidence="2">Belongs to the eIF2D family.</text>
</comment>
<dbReference type="InterPro" id="IPR002478">
    <property type="entry name" value="PUA"/>
</dbReference>
<dbReference type="Pfam" id="PF26291">
    <property type="entry name" value="SWIB_eIF2D"/>
    <property type="match status" value="1"/>
</dbReference>
<dbReference type="Gene3D" id="3.10.400.20">
    <property type="match status" value="1"/>
</dbReference>
<dbReference type="Gene3D" id="3.30.780.10">
    <property type="entry name" value="SUI1-like domain"/>
    <property type="match status" value="1"/>
</dbReference>
<sequence length="556" mass="60956">MFAKAFRVKSNTAIKGSDRRKLRADVTAVFPTLGTDQVSELVPGKEELNIVKLYAHRGDAVAVYVSGGNPILFELEKNLYPTVYTLWSYPDLLPTFTTWPLVLEKLVGGADLMLPGLVVPPAGLPQVQKGDLCAIALVGNRAPVAIGVATMSTAEMLASGLKGKGFSVLHTYQDHLWRSGDKSSPPSIAPLALDPPDLSEEKGSVQADATLQGDMRHLALEGEEEEDEEVQQMCGEKSQSEATEDPSVGGLNPDPTDSKTLQEQMDELLQRCFLHALKCRVKKADLPLLTSTLLGSHMFSCCPEGRQLDIKKSSYKKLSKFLQHMQQEQIIQVKELSKGVESIVAVDWKHPRKGSVLQGSEVRTIVINYAKKNDLVDADNKNLVKLDPILCDCILEKNEQHAVVKLPWDSLLSRCLEKLQPAYQVTFPGQEPIVKKGKIGPIDITLAQRASNKKVTVVRNLEAYGLDPCSVAAILQQRCQASTTITPAPGAKDSLQVQIQGNQVHHIGRLLLASVLQMRKLRFSTLCCGIQLLNVQLGSELCDSVRLHSRGSFYQS</sequence>